<dbReference type="Proteomes" id="UP000033632">
    <property type="component" value="Unassembled WGS sequence"/>
</dbReference>
<dbReference type="InterPro" id="IPR016181">
    <property type="entry name" value="Acyl_CoA_acyltransferase"/>
</dbReference>
<evidence type="ECO:0008006" key="6">
    <source>
        <dbReference type="Google" id="ProtNLM"/>
    </source>
</evidence>
<dbReference type="SUPFAM" id="SSF46785">
    <property type="entry name" value="Winged helix' DNA-binding domain"/>
    <property type="match status" value="1"/>
</dbReference>
<dbReference type="PROSITE" id="PS51186">
    <property type="entry name" value="GNAT"/>
    <property type="match status" value="1"/>
</dbReference>
<dbReference type="Gene3D" id="3.40.630.30">
    <property type="match status" value="1"/>
</dbReference>
<evidence type="ECO:0000259" key="3">
    <source>
        <dbReference type="PROSITE" id="PS51186"/>
    </source>
</evidence>
<evidence type="ECO:0000259" key="2">
    <source>
        <dbReference type="PROSITE" id="PS50995"/>
    </source>
</evidence>
<name>A0A0F5FWC3_9HYPH</name>
<dbReference type="CDD" id="cd04301">
    <property type="entry name" value="NAT_SF"/>
    <property type="match status" value="1"/>
</dbReference>
<organism evidence="4 5">
    <name type="scientific">Devosia geojensis</name>
    <dbReference type="NCBI Taxonomy" id="443610"/>
    <lineage>
        <taxon>Bacteria</taxon>
        <taxon>Pseudomonadati</taxon>
        <taxon>Pseudomonadota</taxon>
        <taxon>Alphaproteobacteria</taxon>
        <taxon>Hyphomicrobiales</taxon>
        <taxon>Devosiaceae</taxon>
        <taxon>Devosia</taxon>
    </lineage>
</organism>
<keyword evidence="5" id="KW-1185">Reference proteome</keyword>
<dbReference type="PROSITE" id="PS50995">
    <property type="entry name" value="HTH_MARR_2"/>
    <property type="match status" value="1"/>
</dbReference>
<dbReference type="EMBL" id="JZEX01000046">
    <property type="protein sequence ID" value="KKB13176.1"/>
    <property type="molecule type" value="Genomic_DNA"/>
</dbReference>
<dbReference type="InterPro" id="IPR036390">
    <property type="entry name" value="WH_DNA-bd_sf"/>
</dbReference>
<dbReference type="OrthoDB" id="273614at2"/>
<dbReference type="PANTHER" id="PTHR13947:SF37">
    <property type="entry name" value="LD18367P"/>
    <property type="match status" value="1"/>
</dbReference>
<gene>
    <name evidence="4" type="ORF">VE25_03610</name>
</gene>
<dbReference type="Pfam" id="PF12802">
    <property type="entry name" value="MarR_2"/>
    <property type="match status" value="1"/>
</dbReference>
<dbReference type="InterPro" id="IPR000182">
    <property type="entry name" value="GNAT_dom"/>
</dbReference>
<dbReference type="RefSeq" id="WP_046107217.1">
    <property type="nucleotide sequence ID" value="NZ_JZEX01000046.1"/>
</dbReference>
<protein>
    <recommendedName>
        <fullName evidence="6">MarR family transcriptional regulator</fullName>
    </recommendedName>
</protein>
<dbReference type="Gene3D" id="1.10.10.10">
    <property type="entry name" value="Winged helix-like DNA-binding domain superfamily/Winged helix DNA-binding domain"/>
    <property type="match status" value="1"/>
</dbReference>
<dbReference type="PATRIC" id="fig|443610.3.peg.3203"/>
<dbReference type="AlphaFoldDB" id="A0A0F5FWC3"/>
<accession>A0A0F5FWC3</accession>
<dbReference type="Pfam" id="PF00583">
    <property type="entry name" value="Acetyltransf_1"/>
    <property type="match status" value="1"/>
</dbReference>
<dbReference type="GO" id="GO:0008080">
    <property type="term" value="F:N-acetyltransferase activity"/>
    <property type="evidence" value="ECO:0007669"/>
    <property type="project" value="InterPro"/>
</dbReference>
<comment type="caution">
    <text evidence="4">The sequence shown here is derived from an EMBL/GenBank/DDBJ whole genome shotgun (WGS) entry which is preliminary data.</text>
</comment>
<dbReference type="SMART" id="SM00347">
    <property type="entry name" value="HTH_MARR"/>
    <property type="match status" value="1"/>
</dbReference>
<dbReference type="SUPFAM" id="SSF55729">
    <property type="entry name" value="Acyl-CoA N-acyltransferases (Nat)"/>
    <property type="match status" value="1"/>
</dbReference>
<dbReference type="PANTHER" id="PTHR13947">
    <property type="entry name" value="GNAT FAMILY N-ACETYLTRANSFERASE"/>
    <property type="match status" value="1"/>
</dbReference>
<evidence type="ECO:0000313" key="5">
    <source>
        <dbReference type="Proteomes" id="UP000033632"/>
    </source>
</evidence>
<dbReference type="InterPro" id="IPR000835">
    <property type="entry name" value="HTH_MarR-typ"/>
</dbReference>
<feature type="domain" description="HTH marR-type" evidence="2">
    <location>
        <begin position="1"/>
        <end position="142"/>
    </location>
</feature>
<feature type="domain" description="N-acetyltransferase" evidence="3">
    <location>
        <begin position="163"/>
        <end position="308"/>
    </location>
</feature>
<dbReference type="InterPro" id="IPR036388">
    <property type="entry name" value="WH-like_DNA-bd_sf"/>
</dbReference>
<sequence>MNDQTNDVAAVRRFNRFYTRIIGLLEDGMHRTRFTLSEARVLHEIGKRGATSGSELASELGMDRAQVSRLLMRLVGQDQVYITPGNDDRRRSRVCLTAEGEETYAHLSLMSDEAASGLLEPLDRSGRHRLLQAMKLIMRLLSGSPEKGPLALRPHRIGELGWLTHRQAVLYNQEYGWNSEFEALIARIYADYETAPADPPRSLWVADFDGEIAGSVFVVPAAGEEGTAQLRMLYVEPGFRGKGIGAMLVDQAVVFARNAGYRHMILWTQDCLVSARRIYQGAGFVLAHEEKHHSFGADLNGQYWTLEL</sequence>
<evidence type="ECO:0000256" key="1">
    <source>
        <dbReference type="ARBA" id="ARBA00022679"/>
    </source>
</evidence>
<dbReference type="GO" id="GO:0003700">
    <property type="term" value="F:DNA-binding transcription factor activity"/>
    <property type="evidence" value="ECO:0007669"/>
    <property type="project" value="InterPro"/>
</dbReference>
<proteinExistence type="predicted"/>
<reference evidence="4 5" key="1">
    <citation type="submission" date="2015-03" db="EMBL/GenBank/DDBJ databases">
        <authorList>
            <person name="Hassan Y.I."/>
            <person name="Lepp D."/>
            <person name="Li X.-Z."/>
            <person name="Zhou T."/>
        </authorList>
    </citation>
    <scope>NUCLEOTIDE SEQUENCE [LARGE SCALE GENOMIC DNA]</scope>
    <source>
        <strain evidence="4 5">BD-c194</strain>
    </source>
</reference>
<keyword evidence="1" id="KW-0808">Transferase</keyword>
<dbReference type="InterPro" id="IPR050769">
    <property type="entry name" value="NAT_camello-type"/>
</dbReference>
<evidence type="ECO:0000313" key="4">
    <source>
        <dbReference type="EMBL" id="KKB13176.1"/>
    </source>
</evidence>
<dbReference type="STRING" id="443610.VE25_03610"/>